<proteinExistence type="predicted"/>
<feature type="region of interest" description="Disordered" evidence="1">
    <location>
        <begin position="51"/>
        <end position="70"/>
    </location>
</feature>
<sequence length="70" mass="8188">MRDEDDELAKSDIRLYLDGRVKGFSYDPATDRLSRATKRLSYGWHRVRVEAEDGPGNGTKRAWSFRVTRR</sequence>
<organism evidence="2">
    <name type="scientific">uncultured Rubrobacteraceae bacterium</name>
    <dbReference type="NCBI Taxonomy" id="349277"/>
    <lineage>
        <taxon>Bacteria</taxon>
        <taxon>Bacillati</taxon>
        <taxon>Actinomycetota</taxon>
        <taxon>Rubrobacteria</taxon>
        <taxon>Rubrobacterales</taxon>
        <taxon>Rubrobacteraceae</taxon>
        <taxon>environmental samples</taxon>
    </lineage>
</organism>
<name>A0A6J4QJH1_9ACTN</name>
<dbReference type="EMBL" id="CADCVH010000001">
    <property type="protein sequence ID" value="CAA9441670.1"/>
    <property type="molecule type" value="Genomic_DNA"/>
</dbReference>
<dbReference type="AlphaFoldDB" id="A0A6J4QJH1"/>
<protein>
    <submittedName>
        <fullName evidence="2">Uncharacterized protein</fullName>
    </submittedName>
</protein>
<gene>
    <name evidence="2" type="ORF">AVDCRST_MAG02-118</name>
</gene>
<evidence type="ECO:0000313" key="2">
    <source>
        <dbReference type="EMBL" id="CAA9441670.1"/>
    </source>
</evidence>
<accession>A0A6J4QJH1</accession>
<reference evidence="2" key="1">
    <citation type="submission" date="2020-02" db="EMBL/GenBank/DDBJ databases">
        <authorList>
            <person name="Meier V. D."/>
        </authorList>
    </citation>
    <scope>NUCLEOTIDE SEQUENCE</scope>
    <source>
        <strain evidence="2">AVDCRST_MAG02</strain>
    </source>
</reference>
<evidence type="ECO:0000256" key="1">
    <source>
        <dbReference type="SAM" id="MobiDB-lite"/>
    </source>
</evidence>